<dbReference type="HOGENOM" id="CLU_412484_0_0_1"/>
<dbReference type="GeneID" id="17260673"/>
<feature type="signal peptide" evidence="7">
    <location>
        <begin position="1"/>
        <end position="16"/>
    </location>
</feature>
<proteinExistence type="predicted"/>
<organism evidence="9 10">
    <name type="scientific">Emiliania huxleyi (strain CCMP1516)</name>
    <dbReference type="NCBI Taxonomy" id="280463"/>
    <lineage>
        <taxon>Eukaryota</taxon>
        <taxon>Haptista</taxon>
        <taxon>Haptophyta</taxon>
        <taxon>Prymnesiophyceae</taxon>
        <taxon>Isochrysidales</taxon>
        <taxon>Noelaerhabdaceae</taxon>
        <taxon>Emiliania</taxon>
    </lineage>
</organism>
<dbReference type="InterPro" id="IPR016024">
    <property type="entry name" value="ARM-type_fold"/>
</dbReference>
<evidence type="ECO:0000313" key="10">
    <source>
        <dbReference type="Proteomes" id="UP000013827"/>
    </source>
</evidence>
<dbReference type="GO" id="GO:0008270">
    <property type="term" value="F:zinc ion binding"/>
    <property type="evidence" value="ECO:0007669"/>
    <property type="project" value="UniProtKB-KW"/>
</dbReference>
<evidence type="ECO:0000256" key="7">
    <source>
        <dbReference type="SAM" id="SignalP"/>
    </source>
</evidence>
<keyword evidence="10" id="KW-1185">Reference proteome</keyword>
<evidence type="ECO:0000256" key="5">
    <source>
        <dbReference type="PROSITE-ProRule" id="PRU00207"/>
    </source>
</evidence>
<keyword evidence="4 5" id="KW-0862">Zinc</keyword>
<evidence type="ECO:0000259" key="8">
    <source>
        <dbReference type="PROSITE" id="PS50145"/>
    </source>
</evidence>
<protein>
    <recommendedName>
        <fullName evidence="8">TRAF-type domain-containing protein</fullName>
    </recommendedName>
</protein>
<dbReference type="PROSITE" id="PS50176">
    <property type="entry name" value="ARM_REPEAT"/>
    <property type="match status" value="1"/>
</dbReference>
<dbReference type="STRING" id="2903.R1DUW2"/>
<feature type="domain" description="TRAF-type" evidence="8">
    <location>
        <begin position="288"/>
        <end position="333"/>
    </location>
</feature>
<evidence type="ECO:0000256" key="2">
    <source>
        <dbReference type="ARBA" id="ARBA00022737"/>
    </source>
</evidence>
<dbReference type="eggNOG" id="KOG3002">
    <property type="taxonomic scope" value="Eukaryota"/>
</dbReference>
<dbReference type="PROSITE" id="PS50145">
    <property type="entry name" value="ZF_TRAF"/>
    <property type="match status" value="1"/>
</dbReference>
<dbReference type="KEGG" id="ehx:EMIHUDRAFT_196917"/>
<dbReference type="InterPro" id="IPR001293">
    <property type="entry name" value="Znf_TRAF"/>
</dbReference>
<dbReference type="Pfam" id="PF23744">
    <property type="entry name" value="ARM_LRRK2"/>
    <property type="match status" value="1"/>
</dbReference>
<reference evidence="9" key="2">
    <citation type="submission" date="2024-10" db="UniProtKB">
        <authorList>
            <consortium name="EnsemblProtists"/>
        </authorList>
    </citation>
    <scope>IDENTIFICATION</scope>
</reference>
<keyword evidence="1 5" id="KW-0479">Metal-binding</keyword>
<dbReference type="PANTHER" id="PTHR22895">
    <property type="entry name" value="ARMADILLO REPEAT-CONTAINING PROTEIN 6"/>
    <property type="match status" value="1"/>
</dbReference>
<dbReference type="RefSeq" id="XP_005766960.1">
    <property type="nucleotide sequence ID" value="XM_005766903.1"/>
</dbReference>
<dbReference type="SUPFAM" id="SSF49599">
    <property type="entry name" value="TRAF domain-like"/>
    <property type="match status" value="1"/>
</dbReference>
<keyword evidence="2" id="KW-0677">Repeat</keyword>
<dbReference type="InterPro" id="IPR056597">
    <property type="entry name" value="ARM_LRRK2"/>
</dbReference>
<keyword evidence="7" id="KW-0732">Signal</keyword>
<name>A0A0D3ITE6_EMIH1</name>
<accession>A0A0D3ITE6</accession>
<sequence>MLSRFLVMLLASLAHGRECGHGVCGGDWQDSFDRAGWSNCNQGCAMTGMYRSGGTSLFNLEEAKCCNVNNPYETCQEKDIGITFDSEGWAECQVDHYMVGLRRNDCEELLCIEGLSCCKGGGSLINCEIRDEWSQFDSEGSNFTIEQSDTSGEASSDFSLAYKASSTFAYSVYSVSPTGAGRRRLATTLVFAGQCGGTTCCNDWCACGEDIDVTQAHRGGTLLDGLKNIRTKKRRREEPAEDADGQQHQCREGHVFCASCDTNLRAPRRCPECRMALGPLSQAIRNRSHEERIAALPAACSHCGVATTRGELAAHEQGCPQRPRACAAAEAGCAWSGLLADKAAHEATCPFAVCQRMMAPLRAQVAAQCAENERLQAQMAPLQTEVQNRQPAAEAGAIEAIVAAMRAHPQVVEVQKMGCWALRNVCAGMDAAGLARKQRAAAAGAIQAVVAALQAHPQEAEVQAEGCRVLRNVCCGTDAAGRARSQRAAAAGAIEAVVAAMQAHSHAAGLQEHGCAALRNVCCGSDAAGLARKQRAAAAGAIQAVVAALQAHPQVAGVQEDGCGALANVCSGMDAAGLARKQRAAAGGAIEAVVAALQAHPQVEDVQKLGCWALRNVCSGTDAAARARRRRAVTARAPEAATAALQAHPENAAVQGQGQRLRDLLV</sequence>
<evidence type="ECO:0000256" key="6">
    <source>
        <dbReference type="PROSITE-ProRule" id="PRU00259"/>
    </source>
</evidence>
<dbReference type="AlphaFoldDB" id="A0A0D3ITE6"/>
<dbReference type="InterPro" id="IPR011989">
    <property type="entry name" value="ARM-like"/>
</dbReference>
<feature type="chain" id="PRO_5044198116" description="TRAF-type domain-containing protein" evidence="7">
    <location>
        <begin position="17"/>
        <end position="666"/>
    </location>
</feature>
<dbReference type="EnsemblProtists" id="EOD14531">
    <property type="protein sequence ID" value="EOD14531"/>
    <property type="gene ID" value="EMIHUDRAFT_196917"/>
</dbReference>
<evidence type="ECO:0000313" key="9">
    <source>
        <dbReference type="EnsemblProtists" id="EOD14531"/>
    </source>
</evidence>
<feature type="repeat" description="ARM" evidence="6">
    <location>
        <begin position="588"/>
        <end position="617"/>
    </location>
</feature>
<evidence type="ECO:0000256" key="1">
    <source>
        <dbReference type="ARBA" id="ARBA00022723"/>
    </source>
</evidence>
<dbReference type="Gene3D" id="1.25.10.10">
    <property type="entry name" value="Leucine-rich Repeat Variant"/>
    <property type="match status" value="1"/>
</dbReference>
<evidence type="ECO:0000256" key="4">
    <source>
        <dbReference type="ARBA" id="ARBA00022833"/>
    </source>
</evidence>
<dbReference type="PaxDb" id="2903-EOD14531"/>
<dbReference type="SUPFAM" id="SSF48371">
    <property type="entry name" value="ARM repeat"/>
    <property type="match status" value="1"/>
</dbReference>
<dbReference type="PANTHER" id="PTHR22895:SF0">
    <property type="entry name" value="ARMADILLO REPEAT-CONTAINING PROTEIN 6"/>
    <property type="match status" value="1"/>
</dbReference>
<feature type="zinc finger region" description="TRAF-type" evidence="5">
    <location>
        <begin position="288"/>
        <end position="333"/>
    </location>
</feature>
<dbReference type="Gene3D" id="3.30.40.10">
    <property type="entry name" value="Zinc/RING finger domain, C3HC4 (zinc finger)"/>
    <property type="match status" value="1"/>
</dbReference>
<evidence type="ECO:0000256" key="3">
    <source>
        <dbReference type="ARBA" id="ARBA00022771"/>
    </source>
</evidence>
<dbReference type="Proteomes" id="UP000013827">
    <property type="component" value="Unassembled WGS sequence"/>
</dbReference>
<keyword evidence="3 5" id="KW-0863">Zinc-finger</keyword>
<reference evidence="10" key="1">
    <citation type="journal article" date="2013" name="Nature">
        <title>Pan genome of the phytoplankton Emiliania underpins its global distribution.</title>
        <authorList>
            <person name="Read B.A."/>
            <person name="Kegel J."/>
            <person name="Klute M.J."/>
            <person name="Kuo A."/>
            <person name="Lefebvre S.C."/>
            <person name="Maumus F."/>
            <person name="Mayer C."/>
            <person name="Miller J."/>
            <person name="Monier A."/>
            <person name="Salamov A."/>
            <person name="Young J."/>
            <person name="Aguilar M."/>
            <person name="Claverie J.M."/>
            <person name="Frickenhaus S."/>
            <person name="Gonzalez K."/>
            <person name="Herman E.K."/>
            <person name="Lin Y.C."/>
            <person name="Napier J."/>
            <person name="Ogata H."/>
            <person name="Sarno A.F."/>
            <person name="Shmutz J."/>
            <person name="Schroeder D."/>
            <person name="de Vargas C."/>
            <person name="Verret F."/>
            <person name="von Dassow P."/>
            <person name="Valentin K."/>
            <person name="Van de Peer Y."/>
            <person name="Wheeler G."/>
            <person name="Dacks J.B."/>
            <person name="Delwiche C.F."/>
            <person name="Dyhrman S.T."/>
            <person name="Glockner G."/>
            <person name="John U."/>
            <person name="Richards T."/>
            <person name="Worden A.Z."/>
            <person name="Zhang X."/>
            <person name="Grigoriev I.V."/>
            <person name="Allen A.E."/>
            <person name="Bidle K."/>
            <person name="Borodovsky M."/>
            <person name="Bowler C."/>
            <person name="Brownlee C."/>
            <person name="Cock J.M."/>
            <person name="Elias M."/>
            <person name="Gladyshev V.N."/>
            <person name="Groth M."/>
            <person name="Guda C."/>
            <person name="Hadaegh A."/>
            <person name="Iglesias-Rodriguez M.D."/>
            <person name="Jenkins J."/>
            <person name="Jones B.M."/>
            <person name="Lawson T."/>
            <person name="Leese F."/>
            <person name="Lindquist E."/>
            <person name="Lobanov A."/>
            <person name="Lomsadze A."/>
            <person name="Malik S.B."/>
            <person name="Marsh M.E."/>
            <person name="Mackinder L."/>
            <person name="Mock T."/>
            <person name="Mueller-Roeber B."/>
            <person name="Pagarete A."/>
            <person name="Parker M."/>
            <person name="Probert I."/>
            <person name="Quesneville H."/>
            <person name="Raines C."/>
            <person name="Rensing S.A."/>
            <person name="Riano-Pachon D.M."/>
            <person name="Richier S."/>
            <person name="Rokitta S."/>
            <person name="Shiraiwa Y."/>
            <person name="Soanes D.M."/>
            <person name="van der Giezen M."/>
            <person name="Wahlund T.M."/>
            <person name="Williams B."/>
            <person name="Wilson W."/>
            <person name="Wolfe G."/>
            <person name="Wurch L.L."/>
        </authorList>
    </citation>
    <scope>NUCLEOTIDE SEQUENCE</scope>
</reference>
<dbReference type="InterPro" id="IPR000225">
    <property type="entry name" value="Armadillo"/>
</dbReference>
<dbReference type="InterPro" id="IPR013083">
    <property type="entry name" value="Znf_RING/FYVE/PHD"/>
</dbReference>
<dbReference type="SMART" id="SM00185">
    <property type="entry name" value="ARM"/>
    <property type="match status" value="5"/>
</dbReference>